<dbReference type="Gene3D" id="1.20.910.10">
    <property type="entry name" value="Heme oxygenase-like"/>
    <property type="match status" value="1"/>
</dbReference>
<dbReference type="KEGG" id="nav:JQS30_03945"/>
<keyword evidence="4" id="KW-1185">Reference proteome</keyword>
<dbReference type="EMBL" id="CP070496">
    <property type="protein sequence ID" value="QSB06080.1"/>
    <property type="molecule type" value="Genomic_DNA"/>
</dbReference>
<dbReference type="SUPFAM" id="SSF48613">
    <property type="entry name" value="Heme oxygenase-like"/>
    <property type="match status" value="1"/>
</dbReference>
<dbReference type="SMART" id="SM01236">
    <property type="entry name" value="Haem_oxygenase_2"/>
    <property type="match status" value="1"/>
</dbReference>
<dbReference type="InterPro" id="IPR039068">
    <property type="entry name" value="PqqC-like"/>
</dbReference>
<dbReference type="GO" id="GO:0016491">
    <property type="term" value="F:oxidoreductase activity"/>
    <property type="evidence" value="ECO:0007669"/>
    <property type="project" value="UniProtKB-KW"/>
</dbReference>
<proteinExistence type="predicted"/>
<evidence type="ECO:0000256" key="1">
    <source>
        <dbReference type="ARBA" id="ARBA00023002"/>
    </source>
</evidence>
<accession>A0A895XV26</accession>
<keyword evidence="1" id="KW-0560">Oxidoreductase</keyword>
<dbReference type="PANTHER" id="PTHR40279:SF3">
    <property type="entry name" value="4-AMINOBENZOATE SYNTHASE"/>
    <property type="match status" value="1"/>
</dbReference>
<dbReference type="Proteomes" id="UP000662939">
    <property type="component" value="Chromosome"/>
</dbReference>
<protein>
    <submittedName>
        <fullName evidence="3">Iron-containing redox enzyme family protein</fullName>
    </submittedName>
</protein>
<gene>
    <name evidence="3" type="ORF">JQS30_03945</name>
</gene>
<sequence length="377" mass="42838">MKTSNTSLDSGAQQQARSVLGGRLSSPVTESVDQLYEHYFPPVPAYEGLPSELHAFVHTDTESRRKQLNELRGNHQEYGRFLHSCLGEIYTNIFGYHDGPSASVPDDDLEVAMFSARIQLEREVLTHWLPFPDVPRFENQETAADYLDELADTNAGVHHPLFDYLATDAPRENLDMFLRGETIRNEIVDDEVALLTVGLQGTQKAVVAANLWDECGRGKLENFHTFWLRRLIEASPGGWEGFADYRSSHPWFAKITSNTNAMLLTRPAYVQQAYGCFLIFESWVAPHFRKILAAMDRLHIHDDDIRIYFAAHVAVDPRHAEELADGLRFQRPRMTPEEIHKVVQGAHLAAEAGRIQYDHWLSFFTGQPLYKGKDSSV</sequence>
<organism evidence="3 4">
    <name type="scientific">Natronoglycomyces albus</name>
    <dbReference type="NCBI Taxonomy" id="2811108"/>
    <lineage>
        <taxon>Bacteria</taxon>
        <taxon>Bacillati</taxon>
        <taxon>Actinomycetota</taxon>
        <taxon>Actinomycetes</taxon>
        <taxon>Glycomycetales</taxon>
        <taxon>Glycomycetaceae</taxon>
        <taxon>Natronoglycomyces</taxon>
    </lineage>
</organism>
<dbReference type="Pfam" id="PF14518">
    <property type="entry name" value="Haem_oxygenas_2"/>
    <property type="match status" value="1"/>
</dbReference>
<reference evidence="3" key="1">
    <citation type="submission" date="2021-02" db="EMBL/GenBank/DDBJ databases">
        <title>Natronoglycomyces albus gen. nov., sp. nov, a haloalkaliphilic actinobacterium from a soda solonchak soil.</title>
        <authorList>
            <person name="Sorokin D.Y."/>
            <person name="Khijniak T.V."/>
            <person name="Zakharycheva A.P."/>
            <person name="Boueva O.V."/>
            <person name="Ariskina E.V."/>
            <person name="Hahnke R.L."/>
            <person name="Bunk B."/>
            <person name="Sproer C."/>
            <person name="Schumann P."/>
            <person name="Evtushenko L.I."/>
            <person name="Kublanov I.V."/>
        </authorList>
    </citation>
    <scope>NUCLEOTIDE SEQUENCE</scope>
    <source>
        <strain evidence="3">DSM 106290</strain>
    </source>
</reference>
<feature type="compositionally biased region" description="Polar residues" evidence="2">
    <location>
        <begin position="1"/>
        <end position="17"/>
    </location>
</feature>
<evidence type="ECO:0000313" key="3">
    <source>
        <dbReference type="EMBL" id="QSB06080.1"/>
    </source>
</evidence>
<evidence type="ECO:0000313" key="4">
    <source>
        <dbReference type="Proteomes" id="UP000662939"/>
    </source>
</evidence>
<dbReference type="RefSeq" id="WP_213172091.1">
    <property type="nucleotide sequence ID" value="NZ_CP070496.1"/>
</dbReference>
<feature type="region of interest" description="Disordered" evidence="2">
    <location>
        <begin position="1"/>
        <end position="25"/>
    </location>
</feature>
<evidence type="ECO:0000256" key="2">
    <source>
        <dbReference type="SAM" id="MobiDB-lite"/>
    </source>
</evidence>
<name>A0A895XV26_9ACTN</name>
<dbReference type="AlphaFoldDB" id="A0A895XV26"/>
<dbReference type="InterPro" id="IPR016084">
    <property type="entry name" value="Haem_Oase-like_multi-hlx"/>
</dbReference>
<dbReference type="PANTHER" id="PTHR40279">
    <property type="entry name" value="PQQC-LIKE PROTEIN"/>
    <property type="match status" value="1"/>
</dbReference>